<evidence type="ECO:0000313" key="3">
    <source>
        <dbReference type="Proteomes" id="UP000237105"/>
    </source>
</evidence>
<proteinExistence type="predicted"/>
<dbReference type="Proteomes" id="UP000237105">
    <property type="component" value="Unassembled WGS sequence"/>
</dbReference>
<organism evidence="2 3">
    <name type="scientific">Parasponia andersonii</name>
    <name type="common">Sponia andersonii</name>
    <dbReference type="NCBI Taxonomy" id="3476"/>
    <lineage>
        <taxon>Eukaryota</taxon>
        <taxon>Viridiplantae</taxon>
        <taxon>Streptophyta</taxon>
        <taxon>Embryophyta</taxon>
        <taxon>Tracheophyta</taxon>
        <taxon>Spermatophyta</taxon>
        <taxon>Magnoliopsida</taxon>
        <taxon>eudicotyledons</taxon>
        <taxon>Gunneridae</taxon>
        <taxon>Pentapetalae</taxon>
        <taxon>rosids</taxon>
        <taxon>fabids</taxon>
        <taxon>Rosales</taxon>
        <taxon>Cannabaceae</taxon>
        <taxon>Parasponia</taxon>
    </lineage>
</organism>
<gene>
    <name evidence="2" type="ORF">PanWU01x14_104960</name>
</gene>
<dbReference type="AlphaFoldDB" id="A0A2P5D1C6"/>
<evidence type="ECO:0000256" key="1">
    <source>
        <dbReference type="SAM" id="MobiDB-lite"/>
    </source>
</evidence>
<comment type="caution">
    <text evidence="2">The sequence shown here is derived from an EMBL/GenBank/DDBJ whole genome shotgun (WGS) entry which is preliminary data.</text>
</comment>
<protein>
    <submittedName>
        <fullName evidence="2">Uncharacterized protein</fullName>
    </submittedName>
</protein>
<accession>A0A2P5D1C6</accession>
<keyword evidence="3" id="KW-1185">Reference proteome</keyword>
<name>A0A2P5D1C6_PARAD</name>
<reference evidence="3" key="1">
    <citation type="submission" date="2016-06" db="EMBL/GenBank/DDBJ databases">
        <title>Parallel loss of symbiosis genes in relatives of nitrogen-fixing non-legume Parasponia.</title>
        <authorList>
            <person name="Van Velzen R."/>
            <person name="Holmer R."/>
            <person name="Bu F."/>
            <person name="Rutten L."/>
            <person name="Van Zeijl A."/>
            <person name="Liu W."/>
            <person name="Santuari L."/>
            <person name="Cao Q."/>
            <person name="Sharma T."/>
            <person name="Shen D."/>
            <person name="Roswanjaya Y."/>
            <person name="Wardhani T."/>
            <person name="Kalhor M.S."/>
            <person name="Jansen J."/>
            <person name="Van den Hoogen J."/>
            <person name="Gungor B."/>
            <person name="Hartog M."/>
            <person name="Hontelez J."/>
            <person name="Verver J."/>
            <person name="Yang W.-C."/>
            <person name="Schijlen E."/>
            <person name="Repin R."/>
            <person name="Schilthuizen M."/>
            <person name="Schranz E."/>
            <person name="Heidstra R."/>
            <person name="Miyata K."/>
            <person name="Fedorova E."/>
            <person name="Kohlen W."/>
            <person name="Bisseling T."/>
            <person name="Smit S."/>
            <person name="Geurts R."/>
        </authorList>
    </citation>
    <scope>NUCLEOTIDE SEQUENCE [LARGE SCALE GENOMIC DNA]</scope>
    <source>
        <strain evidence="3">cv. WU1-14</strain>
    </source>
</reference>
<feature type="non-terminal residue" evidence="2">
    <location>
        <position position="1"/>
    </location>
</feature>
<sequence length="78" mass="8404">ISACSSRTCATSGAAGAGNRWGPRVAAADGMSDPMRQHLVHPVLRFNEKEPRQLNQSHISVVQSAPDFVPSSHVLRRV</sequence>
<evidence type="ECO:0000313" key="2">
    <source>
        <dbReference type="EMBL" id="PON67099.1"/>
    </source>
</evidence>
<feature type="compositionally biased region" description="Polar residues" evidence="1">
    <location>
        <begin position="1"/>
        <end position="11"/>
    </location>
</feature>
<dbReference type="EMBL" id="JXTB01000074">
    <property type="protein sequence ID" value="PON67099.1"/>
    <property type="molecule type" value="Genomic_DNA"/>
</dbReference>
<feature type="region of interest" description="Disordered" evidence="1">
    <location>
        <begin position="1"/>
        <end position="26"/>
    </location>
</feature>